<dbReference type="Proteomes" id="UP000196082">
    <property type="component" value="Unassembled WGS sequence"/>
</dbReference>
<accession>A0A1Y3KB15</accession>
<dbReference type="AlphaFoldDB" id="A0A1Y3KB15"/>
<sequence>MSVVCGWALLGSLPGVYSVYTRARAILNLLTTARFTAQVLIDHSAGVSIIAKDPSEPLPEVSAG</sequence>
<evidence type="ECO:0000313" key="2">
    <source>
        <dbReference type="Proteomes" id="UP000196082"/>
    </source>
</evidence>
<reference evidence="1 2" key="1">
    <citation type="submission" date="2017-05" db="EMBL/GenBank/DDBJ databases">
        <title>Whole genome sequence of Pseudomonas putida isolate 1312 commercialized as a biostimulant.</title>
        <authorList>
            <person name="Crovadore J."/>
            <person name="Blanc P."/>
            <person name="Chablais R."/>
            <person name="Cochard B."/>
            <person name="Grizard D."/>
            <person name="Lefort F."/>
        </authorList>
    </citation>
    <scope>NUCLEOTIDE SEQUENCE [LARGE SCALE GENOMIC DNA]</scope>
    <source>
        <strain evidence="1 2">1312</strain>
    </source>
</reference>
<protein>
    <submittedName>
        <fullName evidence="1">Uncharacterized protein</fullName>
    </submittedName>
</protein>
<gene>
    <name evidence="1" type="ORF">B8W72_30840</name>
</gene>
<dbReference type="EMBL" id="NFSB01000091">
    <property type="protein sequence ID" value="OUM22835.1"/>
    <property type="molecule type" value="Genomic_DNA"/>
</dbReference>
<organism evidence="1 2">
    <name type="scientific">Pseudomonas putida</name>
    <name type="common">Arthrobacter siderocapsulatus</name>
    <dbReference type="NCBI Taxonomy" id="303"/>
    <lineage>
        <taxon>Bacteria</taxon>
        <taxon>Pseudomonadati</taxon>
        <taxon>Pseudomonadota</taxon>
        <taxon>Gammaproteobacteria</taxon>
        <taxon>Pseudomonadales</taxon>
        <taxon>Pseudomonadaceae</taxon>
        <taxon>Pseudomonas</taxon>
    </lineage>
</organism>
<proteinExistence type="predicted"/>
<name>A0A1Y3KB15_PSEPU</name>
<comment type="caution">
    <text evidence="1">The sequence shown here is derived from an EMBL/GenBank/DDBJ whole genome shotgun (WGS) entry which is preliminary data.</text>
</comment>
<evidence type="ECO:0000313" key="1">
    <source>
        <dbReference type="EMBL" id="OUM22835.1"/>
    </source>
</evidence>